<evidence type="ECO:0000259" key="19">
    <source>
        <dbReference type="PROSITE" id="PS50975"/>
    </source>
</evidence>
<dbReference type="GO" id="GO:0006094">
    <property type="term" value="P:gluconeogenesis"/>
    <property type="evidence" value="ECO:0007669"/>
    <property type="project" value="UniProtKB-UniPathway"/>
</dbReference>
<keyword evidence="5" id="KW-0312">Gluconeogenesis</keyword>
<feature type="modified residue" description="N6-carboxylysine" evidence="17">
    <location>
        <position position="717"/>
    </location>
</feature>
<dbReference type="GO" id="GO:0046872">
    <property type="term" value="F:metal ion binding"/>
    <property type="evidence" value="ECO:0007669"/>
    <property type="project" value="UniProtKB-KW"/>
</dbReference>
<evidence type="ECO:0000256" key="4">
    <source>
        <dbReference type="ARBA" id="ARBA00013057"/>
    </source>
</evidence>
<feature type="domain" description="Lipoyl-binding" evidence="18">
    <location>
        <begin position="1079"/>
        <end position="1154"/>
    </location>
</feature>
<dbReference type="Gene3D" id="3.20.20.70">
    <property type="entry name" value="Aldolase class I"/>
    <property type="match status" value="1"/>
</dbReference>
<evidence type="ECO:0000256" key="7">
    <source>
        <dbReference type="ARBA" id="ARBA00022723"/>
    </source>
</evidence>
<dbReference type="PANTHER" id="PTHR43778:SF2">
    <property type="entry name" value="PYRUVATE CARBOXYLASE, MITOCHONDRIAL"/>
    <property type="match status" value="1"/>
</dbReference>
<keyword evidence="11" id="KW-0511">Multifunctional enzyme</keyword>
<dbReference type="InterPro" id="IPR000089">
    <property type="entry name" value="Biotin_lipoyl"/>
</dbReference>
<dbReference type="PROSITE" id="PS00867">
    <property type="entry name" value="CPSASE_2"/>
    <property type="match status" value="1"/>
</dbReference>
<dbReference type="PROSITE" id="PS50968">
    <property type="entry name" value="BIOTINYL_LIPOYL"/>
    <property type="match status" value="1"/>
</dbReference>
<dbReference type="FunFam" id="3.40.50.20:FF:000010">
    <property type="entry name" value="Propionyl-CoA carboxylase subunit alpha"/>
    <property type="match status" value="1"/>
</dbReference>
<comment type="caution">
    <text evidence="22">The sequence shown here is derived from an EMBL/GenBank/DDBJ whole genome shotgun (WGS) entry which is preliminary data.</text>
</comment>
<dbReference type="CDD" id="cd06850">
    <property type="entry name" value="biotinyl_domain"/>
    <property type="match status" value="1"/>
</dbReference>
<feature type="modified residue" description="N6-biotinyllysine" evidence="17">
    <location>
        <position position="1120"/>
    </location>
</feature>
<dbReference type="FunFam" id="3.20.20.70:FF:000033">
    <property type="entry name" value="Pyruvate carboxylase"/>
    <property type="match status" value="1"/>
</dbReference>
<dbReference type="InterPro" id="IPR011764">
    <property type="entry name" value="Biotin_carboxylation_dom"/>
</dbReference>
<dbReference type="Gene3D" id="3.30.470.20">
    <property type="entry name" value="ATP-grasp fold, B domain"/>
    <property type="match status" value="1"/>
</dbReference>
<keyword evidence="8 13" id="KW-0547">Nucleotide-binding</keyword>
<feature type="binding site" evidence="15">
    <location>
        <position position="120"/>
    </location>
    <ligand>
        <name>ATP</name>
        <dbReference type="ChEBI" id="CHEBI:30616"/>
    </ligand>
</feature>
<feature type="binding site" evidence="15">
    <location>
        <position position="882"/>
    </location>
    <ligand>
        <name>substrate</name>
    </ligand>
</feature>
<dbReference type="InterPro" id="IPR011053">
    <property type="entry name" value="Single_hybrid_motif"/>
</dbReference>
<comment type="cofactor">
    <cofactor evidence="1 13">
        <name>biotin</name>
        <dbReference type="ChEBI" id="CHEBI:57586"/>
    </cofactor>
</comment>
<comment type="catalytic activity">
    <reaction evidence="12 13">
        <text>hydrogencarbonate + pyruvate + ATP = oxaloacetate + ADP + phosphate + H(+)</text>
        <dbReference type="Rhea" id="RHEA:20844"/>
        <dbReference type="ChEBI" id="CHEBI:15361"/>
        <dbReference type="ChEBI" id="CHEBI:15378"/>
        <dbReference type="ChEBI" id="CHEBI:16452"/>
        <dbReference type="ChEBI" id="CHEBI:17544"/>
        <dbReference type="ChEBI" id="CHEBI:30616"/>
        <dbReference type="ChEBI" id="CHEBI:43474"/>
        <dbReference type="ChEBI" id="CHEBI:456216"/>
        <dbReference type="EC" id="6.4.1.1"/>
    </reaction>
</comment>
<keyword evidence="9 13" id="KW-0067">ATP-binding</keyword>
<dbReference type="AlphaFoldDB" id="A0A8H4PWK6"/>
<dbReference type="PROSITE" id="PS00188">
    <property type="entry name" value="BIOTIN"/>
    <property type="match status" value="1"/>
</dbReference>
<dbReference type="InterPro" id="IPR003379">
    <property type="entry name" value="Carboxylase_cons_dom"/>
</dbReference>
<evidence type="ECO:0000256" key="9">
    <source>
        <dbReference type="ARBA" id="ARBA00022840"/>
    </source>
</evidence>
<reference evidence="22 23" key="1">
    <citation type="journal article" date="2020" name="Genome Biol. Evol.">
        <title>A new high-quality draft genome assembly of the Chinese cordyceps Ophiocordyceps sinensis.</title>
        <authorList>
            <person name="Shu R."/>
            <person name="Zhang J."/>
            <person name="Meng Q."/>
            <person name="Zhang H."/>
            <person name="Zhou G."/>
            <person name="Li M."/>
            <person name="Wu P."/>
            <person name="Zhao Y."/>
            <person name="Chen C."/>
            <person name="Qin Q."/>
        </authorList>
    </citation>
    <scope>NUCLEOTIDE SEQUENCE [LARGE SCALE GENOMIC DNA]</scope>
    <source>
        <strain evidence="22 23">IOZ07</strain>
    </source>
</reference>
<dbReference type="EC" id="6.4.1.1" evidence="4 13"/>
<dbReference type="SMART" id="SM00878">
    <property type="entry name" value="Biotin_carb_C"/>
    <property type="match status" value="1"/>
</dbReference>
<gene>
    <name evidence="22" type="ORF">G6O67_003497</name>
</gene>
<dbReference type="Gene3D" id="2.40.50.100">
    <property type="match status" value="1"/>
</dbReference>
<dbReference type="InterPro" id="IPR005930">
    <property type="entry name" value="Pyruv_COase"/>
</dbReference>
<dbReference type="InterPro" id="IPR005481">
    <property type="entry name" value="BC-like_N"/>
</dbReference>
<dbReference type="NCBIfam" id="NF009554">
    <property type="entry name" value="PRK12999.1"/>
    <property type="match status" value="1"/>
</dbReference>
<dbReference type="SUPFAM" id="SSF89000">
    <property type="entry name" value="post-HMGL domain-like"/>
    <property type="match status" value="1"/>
</dbReference>
<dbReference type="GO" id="GO:0004736">
    <property type="term" value="F:pyruvate carboxylase activity"/>
    <property type="evidence" value="ECO:0007669"/>
    <property type="project" value="UniProtKB-EC"/>
</dbReference>
<comment type="function">
    <text evidence="2">Pyruvate carboxylase catalyzes a 2-step reaction, involving the ATP-dependent carboxylation of the covalently attached biotin in the first step and the transfer of the carboxyl group to pyruvate in the second.</text>
</comment>
<dbReference type="Pfam" id="PF00364">
    <property type="entry name" value="Biotin_lipoyl"/>
    <property type="match status" value="1"/>
</dbReference>
<dbReference type="GO" id="GO:0005737">
    <property type="term" value="C:cytoplasm"/>
    <property type="evidence" value="ECO:0007669"/>
    <property type="project" value="TreeGrafter"/>
</dbReference>
<dbReference type="SUPFAM" id="SSF51569">
    <property type="entry name" value="Aldolase"/>
    <property type="match status" value="1"/>
</dbReference>
<comment type="function">
    <text evidence="13">Catalyzes a 2-step reaction, involving the ATP-dependent carboxylation of the covalently attached biotin in the first step and the transfer of the carboxyl group to pyruvate in the second.</text>
</comment>
<dbReference type="InterPro" id="IPR005482">
    <property type="entry name" value="Biotin_COase_C"/>
</dbReference>
<feature type="domain" description="ATP-grasp" evidence="19">
    <location>
        <begin position="124"/>
        <end position="320"/>
    </location>
</feature>
<proteinExistence type="predicted"/>
<evidence type="ECO:0000256" key="16">
    <source>
        <dbReference type="PIRSR" id="PIRSR001594-3"/>
    </source>
</evidence>
<evidence type="ECO:0000256" key="2">
    <source>
        <dbReference type="ARBA" id="ARBA00002380"/>
    </source>
</evidence>
<evidence type="ECO:0000256" key="15">
    <source>
        <dbReference type="PIRSR" id="PIRSR001594-2"/>
    </source>
</evidence>
<protein>
    <recommendedName>
        <fullName evidence="4 13">Pyruvate carboxylase</fullName>
        <ecNumber evidence="4 13">6.4.1.1</ecNumber>
    </recommendedName>
</protein>
<dbReference type="SUPFAM" id="SSF51246">
    <property type="entry name" value="Rudiment single hybrid motif"/>
    <property type="match status" value="1"/>
</dbReference>
<evidence type="ECO:0000256" key="12">
    <source>
        <dbReference type="ARBA" id="ARBA00049382"/>
    </source>
</evidence>
<feature type="binding site" evidence="16">
    <location>
        <position position="747"/>
    </location>
    <ligand>
        <name>Mn(2+)</name>
        <dbReference type="ChEBI" id="CHEBI:29035"/>
    </ligand>
</feature>
<dbReference type="InterPro" id="IPR001882">
    <property type="entry name" value="Biotin_BS"/>
</dbReference>
<evidence type="ECO:0000313" key="23">
    <source>
        <dbReference type="Proteomes" id="UP000557566"/>
    </source>
</evidence>
<dbReference type="InterPro" id="IPR011054">
    <property type="entry name" value="Rudment_hybrid_motif"/>
</dbReference>
<dbReference type="InterPro" id="IPR016185">
    <property type="entry name" value="PreATP-grasp_dom_sf"/>
</dbReference>
<dbReference type="PROSITE" id="PS50975">
    <property type="entry name" value="ATP_GRASP"/>
    <property type="match status" value="1"/>
</dbReference>
<dbReference type="Pfam" id="PF02786">
    <property type="entry name" value="CPSase_L_D2"/>
    <property type="match status" value="1"/>
</dbReference>
<feature type="binding site" description="via carbamate group" evidence="16">
    <location>
        <position position="717"/>
    </location>
    <ligand>
        <name>Mn(2+)</name>
        <dbReference type="ChEBI" id="CHEBI:29035"/>
    </ligand>
</feature>
<dbReference type="OrthoDB" id="196847at2759"/>
<feature type="binding site" evidence="15">
    <location>
        <position position="621"/>
    </location>
    <ligand>
        <name>substrate</name>
    </ligand>
</feature>
<dbReference type="GO" id="GO:0005524">
    <property type="term" value="F:ATP binding"/>
    <property type="evidence" value="ECO:0007669"/>
    <property type="project" value="UniProtKB-UniRule"/>
</dbReference>
<dbReference type="FunFam" id="2.40.50.100:FF:000003">
    <property type="entry name" value="Acetyl-CoA carboxylase biotin carboxyl carrier protein"/>
    <property type="match status" value="1"/>
</dbReference>
<evidence type="ECO:0000256" key="1">
    <source>
        <dbReference type="ARBA" id="ARBA00001953"/>
    </source>
</evidence>
<dbReference type="PROSITE" id="PS50979">
    <property type="entry name" value="BC"/>
    <property type="match status" value="1"/>
</dbReference>
<dbReference type="Proteomes" id="UP000557566">
    <property type="component" value="Unassembled WGS sequence"/>
</dbReference>
<dbReference type="NCBIfam" id="NF006761">
    <property type="entry name" value="PRK09282.1"/>
    <property type="match status" value="1"/>
</dbReference>
<feature type="binding site" evidence="16">
    <location>
        <position position="749"/>
    </location>
    <ligand>
        <name>Mn(2+)</name>
        <dbReference type="ChEBI" id="CHEBI:29035"/>
    </ligand>
</feature>
<dbReference type="SUPFAM" id="SSF51230">
    <property type="entry name" value="Single hybrid motif"/>
    <property type="match status" value="1"/>
</dbReference>
<feature type="binding site" evidence="16">
    <location>
        <position position="549"/>
    </location>
    <ligand>
        <name>Mn(2+)</name>
        <dbReference type="ChEBI" id="CHEBI:29035"/>
    </ligand>
</feature>
<evidence type="ECO:0000256" key="10">
    <source>
        <dbReference type="ARBA" id="ARBA00023267"/>
    </source>
</evidence>
<dbReference type="InterPro" id="IPR013785">
    <property type="entry name" value="Aldolase_TIM"/>
</dbReference>
<dbReference type="Pfam" id="PF02785">
    <property type="entry name" value="Biotin_carb_C"/>
    <property type="match status" value="1"/>
</dbReference>
<feature type="domain" description="Biotin carboxylation" evidence="20">
    <location>
        <begin position="2"/>
        <end position="453"/>
    </location>
</feature>
<dbReference type="InterPro" id="IPR005479">
    <property type="entry name" value="CPAse_ATP-bd"/>
</dbReference>
<evidence type="ECO:0000256" key="5">
    <source>
        <dbReference type="ARBA" id="ARBA00022432"/>
    </source>
</evidence>
<evidence type="ECO:0000256" key="14">
    <source>
        <dbReference type="PIRSR" id="PIRSR001594-1"/>
    </source>
</evidence>
<feature type="binding site" evidence="15">
    <location>
        <position position="204"/>
    </location>
    <ligand>
        <name>ATP</name>
        <dbReference type="ChEBI" id="CHEBI:30616"/>
    </ligand>
</feature>
<dbReference type="SUPFAM" id="SSF52440">
    <property type="entry name" value="PreATP-grasp domain"/>
    <property type="match status" value="1"/>
</dbReference>
<feature type="active site" evidence="14">
    <location>
        <position position="295"/>
    </location>
</feature>
<evidence type="ECO:0000256" key="11">
    <source>
        <dbReference type="ARBA" id="ARBA00023268"/>
    </source>
</evidence>
<accession>A0A8H4PWK6</accession>
<evidence type="ECO:0000259" key="18">
    <source>
        <dbReference type="PROSITE" id="PS50968"/>
    </source>
</evidence>
<evidence type="ECO:0000256" key="13">
    <source>
        <dbReference type="PIRNR" id="PIRNR001594"/>
    </source>
</evidence>
<name>A0A8H4PWK6_9HYPO</name>
<dbReference type="Pfam" id="PF00289">
    <property type="entry name" value="Biotin_carb_N"/>
    <property type="match status" value="1"/>
</dbReference>
<evidence type="ECO:0000259" key="20">
    <source>
        <dbReference type="PROSITE" id="PS50979"/>
    </source>
</evidence>
<evidence type="ECO:0000259" key="21">
    <source>
        <dbReference type="PROSITE" id="PS50991"/>
    </source>
</evidence>
<feature type="binding site" evidence="15">
    <location>
        <position position="239"/>
    </location>
    <ligand>
        <name>ATP</name>
        <dbReference type="ChEBI" id="CHEBI:30616"/>
    </ligand>
</feature>
<keyword evidence="6 13" id="KW-0436">Ligase</keyword>
<dbReference type="InterPro" id="IPR055268">
    <property type="entry name" value="PCB-like"/>
</dbReference>
<evidence type="ECO:0000256" key="6">
    <source>
        <dbReference type="ARBA" id="ARBA00022598"/>
    </source>
</evidence>
<keyword evidence="23" id="KW-1185">Reference proteome</keyword>
<dbReference type="SUPFAM" id="SSF56059">
    <property type="entry name" value="Glutathione synthetase ATP-binding domain-like"/>
    <property type="match status" value="1"/>
</dbReference>
<comment type="pathway">
    <text evidence="3">Carbohydrate biosynthesis; gluconeogenesis.</text>
</comment>
<dbReference type="InterPro" id="IPR000891">
    <property type="entry name" value="PYR_CT"/>
</dbReference>
<feature type="domain" description="Pyruvate carboxyltransferase" evidence="21">
    <location>
        <begin position="540"/>
        <end position="808"/>
    </location>
</feature>
<dbReference type="PIRSF" id="PIRSF001594">
    <property type="entry name" value="Pyruv_carbox"/>
    <property type="match status" value="1"/>
</dbReference>
<evidence type="ECO:0000256" key="3">
    <source>
        <dbReference type="ARBA" id="ARBA00004742"/>
    </source>
</evidence>
<dbReference type="EMBL" id="JAAVMX010000003">
    <property type="protein sequence ID" value="KAF4511725.1"/>
    <property type="molecule type" value="Genomic_DNA"/>
</dbReference>
<sequence>MAHHTVLVANRGEIASRIMAAAKEAGMSTVAIYSEQDRLSGHLQRADACYQIGDSGVVGPLEAYLDGTRIVDIAKQHDADLVHPGYGFLSENVDFAAQVRKAGLTFVGPPTEIIRKMGDKVAARQIAQSLGIPTIPGTNGPVEDVREAYAFAEEHGYPVVVKANFGGGGRGMRVVRDKQDVEEAMAASRSEAQSAFGNGTVYMERYLRRPKHIEVQILSDGHGNHVHLFERDCSVQRNHQKIIEFAPAANISPAVRQGVLDAALRLAKGLNYENAGTVEFLVEGDEFYFIEMNPRIQVEHTVTEEITGIDLVIAQLHIACGATLKDIGLAQDKIQRRGFAIQCRVNTEMPSQGFRPDSGTIRACRLPTGRGVRLDHSECFLGACISPYYDSLLVKCICSGPDLPSAVTRATRALSELRIRGLQTNVGFLIRLLQHPVFAQGNCWTSFVDDTPELRAPDAQDDQGEGLMRFLATAAVNGSQVQGQTKPPGLKRDIEIGTLLGPISYVPTNCAKPCLDGWREVLVREGPREFARQIRAHPKTLISDTTWRDGQQSLLATRVRSRDLEAIALHTSHAYLKAYSLETWGGATFDVMLRFLHEDPWERLRKLRKLVPNIPFQMLLRSTNGVAYSSLPDNALFHFVKLAKDTGIDIFRVFDSLNDLDNLRVGIDAVHAAGGLVEGAVMYTGDMLMPGCKYNLDYYMGVVDGLVECRVHVIAVKSMSGVMKPAAGRALVRAIRAKYPEMPIHMHTHDNNGTGVATMLACVEQGADVVDTAVDSLSGATSQPAVGAVVAALENSDFASALVLQHLQVIDAYWAQLRLVYAGFDADLRSPDPTVYRHEIPGGQYSNLVFQARQNGLGNQWAETLKAYHDANLLLGDIIKATPTSKAVGDLAQFMVDRKLSAADIEQRASTLDFPQSVVEFFEGLMGRPFDGFPEPLRTDVLRGRRDTARQRPGLVLEPVDFDGVRRHIAARFPGSRVTEYDVASYVMFPQVYLEFRQARQDFGDVTGLRTPDFLCAPEVGQEVRLPTGRGRDTVAEVMAIRPLDAATGMRDVLFRLNGEVCSVAVRDIKATPKRRLPKANAQVEGEVAAPMAGAVVRVLAQDGQAVKAGQTLLTVGAMKMEVNVSSPISGRIDCVAALAGDAVDKGDLLVRIVR</sequence>
<organism evidence="22 23">
    <name type="scientific">Ophiocordyceps sinensis</name>
    <dbReference type="NCBI Taxonomy" id="72228"/>
    <lineage>
        <taxon>Eukaryota</taxon>
        <taxon>Fungi</taxon>
        <taxon>Dikarya</taxon>
        <taxon>Ascomycota</taxon>
        <taxon>Pezizomycotina</taxon>
        <taxon>Sordariomycetes</taxon>
        <taxon>Hypocreomycetidae</taxon>
        <taxon>Hypocreales</taxon>
        <taxon>Ophiocordycipitaceae</taxon>
        <taxon>Ophiocordyceps</taxon>
    </lineage>
</organism>
<dbReference type="Pfam" id="PF02436">
    <property type="entry name" value="PYC_OADA"/>
    <property type="match status" value="1"/>
</dbReference>
<dbReference type="CDD" id="cd07937">
    <property type="entry name" value="DRE_TIM_PC_TC_5S"/>
    <property type="match status" value="1"/>
</dbReference>
<dbReference type="UniPathway" id="UPA00138"/>
<dbReference type="InterPro" id="IPR011761">
    <property type="entry name" value="ATP-grasp"/>
</dbReference>
<dbReference type="Pfam" id="PF00682">
    <property type="entry name" value="HMGL-like"/>
    <property type="match status" value="1"/>
</dbReference>
<keyword evidence="10 13" id="KW-0092">Biotin</keyword>
<dbReference type="NCBIfam" id="TIGR01235">
    <property type="entry name" value="pyruv_carbox"/>
    <property type="match status" value="1"/>
</dbReference>
<evidence type="ECO:0000313" key="22">
    <source>
        <dbReference type="EMBL" id="KAF4511725.1"/>
    </source>
</evidence>
<keyword evidence="7 16" id="KW-0479">Metal-binding</keyword>
<dbReference type="PANTHER" id="PTHR43778">
    <property type="entry name" value="PYRUVATE CARBOXYLASE"/>
    <property type="match status" value="1"/>
</dbReference>
<evidence type="ECO:0000256" key="8">
    <source>
        <dbReference type="ARBA" id="ARBA00022741"/>
    </source>
</evidence>
<evidence type="ECO:0000256" key="17">
    <source>
        <dbReference type="PIRSR" id="PIRSR001594-4"/>
    </source>
</evidence>
<dbReference type="FunFam" id="3.30.1490.20:FF:000018">
    <property type="entry name" value="Biotin carboxylase"/>
    <property type="match status" value="1"/>
</dbReference>
<dbReference type="PROSITE" id="PS50991">
    <property type="entry name" value="PYR_CT"/>
    <property type="match status" value="1"/>
</dbReference>